<sequence>MTSPAYNVFQTFIQAFLALLKAALVLLDKRVPKIGPWDVGQSGGYASNYSALESSNNKLLYEASNPPYRKTIRCTFRVKFEFEETFSKGPPYLVIVSMHCELHLLGFYSALRPLPPVGGTNITSVFQHPYRVRLSVPPITILG</sequence>
<gene>
    <name evidence="2" type="ORF">RAG0_08407</name>
</gene>
<protein>
    <submittedName>
        <fullName evidence="2">Uncharacterized protein</fullName>
    </submittedName>
</protein>
<keyword evidence="3" id="KW-1185">Reference proteome</keyword>
<evidence type="ECO:0000313" key="3">
    <source>
        <dbReference type="Proteomes" id="UP000178912"/>
    </source>
</evidence>
<evidence type="ECO:0000256" key="1">
    <source>
        <dbReference type="SAM" id="SignalP"/>
    </source>
</evidence>
<organism evidence="2 3">
    <name type="scientific">Rhynchosporium agropyri</name>
    <dbReference type="NCBI Taxonomy" id="914238"/>
    <lineage>
        <taxon>Eukaryota</taxon>
        <taxon>Fungi</taxon>
        <taxon>Dikarya</taxon>
        <taxon>Ascomycota</taxon>
        <taxon>Pezizomycotina</taxon>
        <taxon>Leotiomycetes</taxon>
        <taxon>Helotiales</taxon>
        <taxon>Ploettnerulaceae</taxon>
        <taxon>Rhynchosporium</taxon>
    </lineage>
</organism>
<keyword evidence="1" id="KW-0732">Signal</keyword>
<dbReference type="EMBL" id="FJUX01000044">
    <property type="protein sequence ID" value="CZT00331.1"/>
    <property type="molecule type" value="Genomic_DNA"/>
</dbReference>
<reference evidence="3" key="1">
    <citation type="submission" date="2016-03" db="EMBL/GenBank/DDBJ databases">
        <authorList>
            <person name="Guldener U."/>
        </authorList>
    </citation>
    <scope>NUCLEOTIDE SEQUENCE [LARGE SCALE GENOMIC DNA]</scope>
    <source>
        <strain evidence="3">04CH-RAC-A.6.1</strain>
    </source>
</reference>
<accession>A0A1E1KQQ0</accession>
<feature type="chain" id="PRO_5009446359" evidence="1">
    <location>
        <begin position="28"/>
        <end position="143"/>
    </location>
</feature>
<dbReference type="Proteomes" id="UP000178912">
    <property type="component" value="Unassembled WGS sequence"/>
</dbReference>
<feature type="signal peptide" evidence="1">
    <location>
        <begin position="1"/>
        <end position="27"/>
    </location>
</feature>
<name>A0A1E1KQQ0_9HELO</name>
<proteinExistence type="predicted"/>
<evidence type="ECO:0000313" key="2">
    <source>
        <dbReference type="EMBL" id="CZT00331.1"/>
    </source>
</evidence>
<dbReference type="AlphaFoldDB" id="A0A1E1KQQ0"/>